<proteinExistence type="predicted"/>
<evidence type="ECO:0000313" key="1">
    <source>
        <dbReference type="EMBL" id="RDB14694.1"/>
    </source>
</evidence>
<dbReference type="InParanoid" id="A0A369J5A9"/>
<comment type="caution">
    <text evidence="1">The sequence shown here is derived from an EMBL/GenBank/DDBJ whole genome shotgun (WGS) entry which is preliminary data.</text>
</comment>
<dbReference type="AlphaFoldDB" id="A0A369J5A9"/>
<dbReference type="EMBL" id="LUEZ02000096">
    <property type="protein sequence ID" value="RDB14694.1"/>
    <property type="molecule type" value="Genomic_DNA"/>
</dbReference>
<organism evidence="1 2">
    <name type="scientific">Hypsizygus marmoreus</name>
    <name type="common">White beech mushroom</name>
    <name type="synonym">Agaricus marmoreus</name>
    <dbReference type="NCBI Taxonomy" id="39966"/>
    <lineage>
        <taxon>Eukaryota</taxon>
        <taxon>Fungi</taxon>
        <taxon>Dikarya</taxon>
        <taxon>Basidiomycota</taxon>
        <taxon>Agaricomycotina</taxon>
        <taxon>Agaricomycetes</taxon>
        <taxon>Agaricomycetidae</taxon>
        <taxon>Agaricales</taxon>
        <taxon>Tricholomatineae</taxon>
        <taxon>Lyophyllaceae</taxon>
        <taxon>Hypsizygus</taxon>
    </lineage>
</organism>
<accession>A0A369J5A9</accession>
<name>A0A369J5A9_HYPMA</name>
<sequence>MQDISSTSISESLLLSCHEKRWDYIISLGKYSAVANARDAWRYANEDRFRISLSIFDIGSSRTPGVTLSSSSGYDGFETGGVAVTISLIANQSVVSRKVVIAGEALCSRGASSVDDGDMIVLACGWDGVQCMYARWMYFKHSIRGSRIRLASYLPVLLHALHASPIHSLGGPSSATAHVHRSLNTSKCPRNVPLPAAQDTASLLPISAHGQRYTRALTLSPFPPPPATLFPFALHVRIQY</sequence>
<gene>
    <name evidence="1" type="ORF">Hypma_016568</name>
</gene>
<dbReference type="Proteomes" id="UP000076154">
    <property type="component" value="Unassembled WGS sequence"/>
</dbReference>
<evidence type="ECO:0000313" key="2">
    <source>
        <dbReference type="Proteomes" id="UP000076154"/>
    </source>
</evidence>
<protein>
    <submittedName>
        <fullName evidence="1">Uncharacterized protein</fullName>
    </submittedName>
</protein>
<reference evidence="1" key="1">
    <citation type="submission" date="2018-04" db="EMBL/GenBank/DDBJ databases">
        <title>Whole genome sequencing of Hypsizygus marmoreus.</title>
        <authorList>
            <person name="Choi I.-G."/>
            <person name="Min B."/>
            <person name="Kim J.-G."/>
            <person name="Kim S."/>
            <person name="Oh Y.-L."/>
            <person name="Kong W.-S."/>
            <person name="Park H."/>
            <person name="Jeong J."/>
            <person name="Song E.-S."/>
        </authorList>
    </citation>
    <scope>NUCLEOTIDE SEQUENCE [LARGE SCALE GENOMIC DNA]</scope>
    <source>
        <strain evidence="1">51987-8</strain>
    </source>
</reference>
<keyword evidence="2" id="KW-1185">Reference proteome</keyword>